<gene>
    <name evidence="2" type="ORF">OIDMADRAFT_176348</name>
</gene>
<evidence type="ECO:0000256" key="1">
    <source>
        <dbReference type="SAM" id="MobiDB-lite"/>
    </source>
</evidence>
<name>A0A0C3DVZ4_OIDMZ</name>
<evidence type="ECO:0000313" key="2">
    <source>
        <dbReference type="EMBL" id="KIN06253.1"/>
    </source>
</evidence>
<dbReference type="Proteomes" id="UP000054321">
    <property type="component" value="Unassembled WGS sequence"/>
</dbReference>
<dbReference type="InParanoid" id="A0A0C3DVZ4"/>
<dbReference type="AlphaFoldDB" id="A0A0C3DVZ4"/>
<keyword evidence="3" id="KW-1185">Reference proteome</keyword>
<feature type="region of interest" description="Disordered" evidence="1">
    <location>
        <begin position="106"/>
        <end position="145"/>
    </location>
</feature>
<organism evidence="2 3">
    <name type="scientific">Oidiodendron maius (strain Zn)</name>
    <dbReference type="NCBI Taxonomy" id="913774"/>
    <lineage>
        <taxon>Eukaryota</taxon>
        <taxon>Fungi</taxon>
        <taxon>Dikarya</taxon>
        <taxon>Ascomycota</taxon>
        <taxon>Pezizomycotina</taxon>
        <taxon>Leotiomycetes</taxon>
        <taxon>Leotiomycetes incertae sedis</taxon>
        <taxon>Myxotrichaceae</taxon>
        <taxon>Oidiodendron</taxon>
    </lineage>
</organism>
<dbReference type="HOGENOM" id="CLU_1611292_0_0_1"/>
<protein>
    <submittedName>
        <fullName evidence="2">Uncharacterized protein</fullName>
    </submittedName>
</protein>
<proteinExistence type="predicted"/>
<reference evidence="2 3" key="1">
    <citation type="submission" date="2014-04" db="EMBL/GenBank/DDBJ databases">
        <authorList>
            <consortium name="DOE Joint Genome Institute"/>
            <person name="Kuo A."/>
            <person name="Martino E."/>
            <person name="Perotto S."/>
            <person name="Kohler A."/>
            <person name="Nagy L.G."/>
            <person name="Floudas D."/>
            <person name="Copeland A."/>
            <person name="Barry K.W."/>
            <person name="Cichocki N."/>
            <person name="Veneault-Fourrey C."/>
            <person name="LaButti K."/>
            <person name="Lindquist E.A."/>
            <person name="Lipzen A."/>
            <person name="Lundell T."/>
            <person name="Morin E."/>
            <person name="Murat C."/>
            <person name="Sun H."/>
            <person name="Tunlid A."/>
            <person name="Henrissat B."/>
            <person name="Grigoriev I.V."/>
            <person name="Hibbett D.S."/>
            <person name="Martin F."/>
            <person name="Nordberg H.P."/>
            <person name="Cantor M.N."/>
            <person name="Hua S.X."/>
        </authorList>
    </citation>
    <scope>NUCLEOTIDE SEQUENCE [LARGE SCALE GENOMIC DNA]</scope>
    <source>
        <strain evidence="2 3">Zn</strain>
    </source>
</reference>
<sequence>MIEPHSAAHWHTGVVQLSFTDQYIIHDWLTEARAGSDLGANERVNWQVTAARNLSKISAAKPRNRRTKYGHAHKAFLAVPQGPICTRDKQLGLAGRLPEQVELSASARQRHGRQRSCPNHTRANTRMARRGMETEGEQWRPGLNERGKWRRVEFGDLYEKELEGQ</sequence>
<evidence type="ECO:0000313" key="3">
    <source>
        <dbReference type="Proteomes" id="UP000054321"/>
    </source>
</evidence>
<dbReference type="EMBL" id="KN832871">
    <property type="protein sequence ID" value="KIN06253.1"/>
    <property type="molecule type" value="Genomic_DNA"/>
</dbReference>
<accession>A0A0C3DVZ4</accession>
<reference evidence="3" key="2">
    <citation type="submission" date="2015-01" db="EMBL/GenBank/DDBJ databases">
        <title>Evolutionary Origins and Diversification of the Mycorrhizal Mutualists.</title>
        <authorList>
            <consortium name="DOE Joint Genome Institute"/>
            <consortium name="Mycorrhizal Genomics Consortium"/>
            <person name="Kohler A."/>
            <person name="Kuo A."/>
            <person name="Nagy L.G."/>
            <person name="Floudas D."/>
            <person name="Copeland A."/>
            <person name="Barry K.W."/>
            <person name="Cichocki N."/>
            <person name="Veneault-Fourrey C."/>
            <person name="LaButti K."/>
            <person name="Lindquist E.A."/>
            <person name="Lipzen A."/>
            <person name="Lundell T."/>
            <person name="Morin E."/>
            <person name="Murat C."/>
            <person name="Riley R."/>
            <person name="Ohm R."/>
            <person name="Sun H."/>
            <person name="Tunlid A."/>
            <person name="Henrissat B."/>
            <person name="Grigoriev I.V."/>
            <person name="Hibbett D.S."/>
            <person name="Martin F."/>
        </authorList>
    </citation>
    <scope>NUCLEOTIDE SEQUENCE [LARGE SCALE GENOMIC DNA]</scope>
    <source>
        <strain evidence="3">Zn</strain>
    </source>
</reference>